<dbReference type="SUPFAM" id="SSF53850">
    <property type="entry name" value="Periplasmic binding protein-like II"/>
    <property type="match status" value="1"/>
</dbReference>
<protein>
    <submittedName>
        <fullName evidence="5">Sugar ABC transporter substrate-binding protein</fullName>
    </submittedName>
</protein>
<evidence type="ECO:0000313" key="5">
    <source>
        <dbReference type="EMBL" id="ADL34543.1"/>
    </source>
</evidence>
<keyword evidence="3" id="KW-0732">Signal</keyword>
<dbReference type="HOGENOM" id="CLU_543679_0_0_9"/>
<dbReference type="InterPro" id="IPR006059">
    <property type="entry name" value="SBP"/>
</dbReference>
<evidence type="ECO:0000256" key="2">
    <source>
        <dbReference type="ARBA" id="ARBA00022448"/>
    </source>
</evidence>
<dbReference type="KEGG" id="bpb:bpr_I1808"/>
<dbReference type="RefSeq" id="WP_013281197.1">
    <property type="nucleotide sequence ID" value="NC_014387.1"/>
</dbReference>
<dbReference type="STRING" id="515622.bpr_I1808"/>
<gene>
    <name evidence="5" type="ordered locus">bpr_I1808</name>
</gene>
<reference evidence="5 6" key="1">
    <citation type="journal article" date="2010" name="PLoS ONE">
        <title>The glycobiome of the rumen bacterium Butyrivibrio proteoclasticus B316(T) highlights adaptation to a polysaccharide-rich environment.</title>
        <authorList>
            <person name="Kelly W.J."/>
            <person name="Leahy S.C."/>
            <person name="Altermann E."/>
            <person name="Yeoman C.J."/>
            <person name="Dunne J.C."/>
            <person name="Kong Z."/>
            <person name="Pacheco D.M."/>
            <person name="Li D."/>
            <person name="Noel S.J."/>
            <person name="Moon C.D."/>
            <person name="Cookson A.L."/>
            <person name="Attwood G.T."/>
        </authorList>
    </citation>
    <scope>NUCLEOTIDE SEQUENCE [LARGE SCALE GENOMIC DNA]</scope>
    <source>
        <strain evidence="6">ATCC 51982 / DSM 14932 / B316</strain>
    </source>
</reference>
<dbReference type="PANTHER" id="PTHR30061:SF50">
    <property type="entry name" value="MALTOSE_MALTODEXTRIN-BINDING PERIPLASMIC PROTEIN"/>
    <property type="match status" value="1"/>
</dbReference>
<dbReference type="EMBL" id="CP001810">
    <property type="protein sequence ID" value="ADL34543.1"/>
    <property type="molecule type" value="Genomic_DNA"/>
</dbReference>
<dbReference type="GO" id="GO:0042956">
    <property type="term" value="P:maltodextrin transmembrane transport"/>
    <property type="evidence" value="ECO:0007669"/>
    <property type="project" value="TreeGrafter"/>
</dbReference>
<dbReference type="Proteomes" id="UP000001299">
    <property type="component" value="Chromosome 1"/>
</dbReference>
<evidence type="ECO:0000313" key="6">
    <source>
        <dbReference type="Proteomes" id="UP000001299"/>
    </source>
</evidence>
<keyword evidence="2" id="KW-0813">Transport</keyword>
<dbReference type="GO" id="GO:1901982">
    <property type="term" value="F:maltose binding"/>
    <property type="evidence" value="ECO:0007669"/>
    <property type="project" value="TreeGrafter"/>
</dbReference>
<comment type="similarity">
    <text evidence="1">Belongs to the bacterial solute-binding protein 1 family.</text>
</comment>
<dbReference type="AlphaFoldDB" id="E0RVC4"/>
<feature type="compositionally biased region" description="Acidic residues" evidence="4">
    <location>
        <begin position="201"/>
        <end position="211"/>
    </location>
</feature>
<dbReference type="GO" id="GO:0055052">
    <property type="term" value="C:ATP-binding cassette (ABC) transporter complex, substrate-binding subunit-containing"/>
    <property type="evidence" value="ECO:0007669"/>
    <property type="project" value="TreeGrafter"/>
</dbReference>
<proteinExistence type="inferred from homology"/>
<feature type="region of interest" description="Disordered" evidence="4">
    <location>
        <begin position="181"/>
        <end position="213"/>
    </location>
</feature>
<dbReference type="eggNOG" id="COG2182">
    <property type="taxonomic scope" value="Bacteria"/>
</dbReference>
<organism evidence="5 6">
    <name type="scientific">Butyrivibrio proteoclasticus (strain ATCC 51982 / DSM 14932 / B316)</name>
    <name type="common">Clostridium proteoclasticum</name>
    <dbReference type="NCBI Taxonomy" id="515622"/>
    <lineage>
        <taxon>Bacteria</taxon>
        <taxon>Bacillati</taxon>
        <taxon>Bacillota</taxon>
        <taxon>Clostridia</taxon>
        <taxon>Lachnospirales</taxon>
        <taxon>Lachnospiraceae</taxon>
        <taxon>Butyrivibrio</taxon>
    </lineage>
</organism>
<dbReference type="GO" id="GO:0015768">
    <property type="term" value="P:maltose transport"/>
    <property type="evidence" value="ECO:0007669"/>
    <property type="project" value="TreeGrafter"/>
</dbReference>
<evidence type="ECO:0000256" key="4">
    <source>
        <dbReference type="SAM" id="MobiDB-lite"/>
    </source>
</evidence>
<feature type="region of interest" description="Disordered" evidence="4">
    <location>
        <begin position="478"/>
        <end position="501"/>
    </location>
</feature>
<dbReference type="Pfam" id="PF13416">
    <property type="entry name" value="SBP_bac_8"/>
    <property type="match status" value="1"/>
</dbReference>
<sequence>MKLRIRIFSIILIACTLAGTIVYARSGQSIFENRSLFPRTRTTVRLWYTDDSLTSYLQSKAVAYSENNQNVRIEPVLVSGLEYLEAINKASLTEDNYPDLFIITNDSLEKAYLAGLAMEITDGEDYLSTEMFPDAAINSVSYNGRYIAYPMYFETSSLVYNKTYLEEMAVANMQSEIDAAEGEAAQAEIDNSSEVSSSEASTEETSEEETSPEITQVMIEKEIANSLPLTISDILKFAESYNAPEQVEAVFKWDVTDIFYNYFFVGNYMNVGGKSGDDVSKIDIYNTDTISCMKIYQQLNQFFAIDADEIDYDKIVSDFIDGKIVFTVATTDILGKIKEAQDAGECPYEFAVADMPGLTADFGTRTMSVTDCIVVNGYTEHITEANAVARYLCNDNSGDIYTSAGKVAAHYGVKYDNNNIYTFVDVYNDSVPMPKTIETSNLWMELEIAFTKIWNGEDCNDTLKAVSESIMTQVTGEAYSEEHIPDPDDEAITAGLTEDSD</sequence>
<dbReference type="PANTHER" id="PTHR30061">
    <property type="entry name" value="MALTOSE-BINDING PERIPLASMIC PROTEIN"/>
    <property type="match status" value="1"/>
</dbReference>
<name>E0RVC4_BUTPB</name>
<dbReference type="Gene3D" id="3.40.190.10">
    <property type="entry name" value="Periplasmic binding protein-like II"/>
    <property type="match status" value="3"/>
</dbReference>
<accession>E0RVC4</accession>
<evidence type="ECO:0000256" key="1">
    <source>
        <dbReference type="ARBA" id="ARBA00008520"/>
    </source>
</evidence>
<keyword evidence="6" id="KW-1185">Reference proteome</keyword>
<evidence type="ECO:0000256" key="3">
    <source>
        <dbReference type="ARBA" id="ARBA00022729"/>
    </source>
</evidence>